<evidence type="ECO:0000313" key="3">
    <source>
        <dbReference type="Proteomes" id="UP000198297"/>
    </source>
</evidence>
<dbReference type="RefSeq" id="WP_089309229.1">
    <property type="nucleotide sequence ID" value="NZ_FZNK01000016.1"/>
</dbReference>
<dbReference type="EMBL" id="FZNK01000016">
    <property type="protein sequence ID" value="SNR73105.1"/>
    <property type="molecule type" value="Genomic_DNA"/>
</dbReference>
<dbReference type="AlphaFoldDB" id="A0A238YPP6"/>
<accession>A0A238YPP6</accession>
<organism evidence="2 3">
    <name type="scientific">Halorubrum ezzemoulense</name>
    <name type="common">Halorubrum chaoviator</name>
    <dbReference type="NCBI Taxonomy" id="337243"/>
    <lineage>
        <taxon>Archaea</taxon>
        <taxon>Methanobacteriati</taxon>
        <taxon>Methanobacteriota</taxon>
        <taxon>Stenosarchaea group</taxon>
        <taxon>Halobacteria</taxon>
        <taxon>Halobacteriales</taxon>
        <taxon>Haloferacaceae</taxon>
        <taxon>Halorubrum</taxon>
    </lineage>
</organism>
<sequence length="88" mass="9766">MDVTCEKFDESPELLESELPGTDYNIQRLIDTDEREEAVLVDEADEALVVMETLGPFRGTVRATTTSASTQLSTRRRRASPTTAQSES</sequence>
<reference evidence="2 3" key="1">
    <citation type="submission" date="2017-06" db="EMBL/GenBank/DDBJ databases">
        <authorList>
            <person name="Kim H.J."/>
            <person name="Triplett B.A."/>
        </authorList>
    </citation>
    <scope>NUCLEOTIDE SEQUENCE [LARGE SCALE GENOMIC DNA]</scope>
    <source>
        <strain evidence="2 3">DSM 19316</strain>
    </source>
</reference>
<evidence type="ECO:0000256" key="1">
    <source>
        <dbReference type="SAM" id="MobiDB-lite"/>
    </source>
</evidence>
<gene>
    <name evidence="2" type="ORF">SAMN06266787_11627</name>
</gene>
<protein>
    <submittedName>
        <fullName evidence="2">Uncharacterized protein</fullName>
    </submittedName>
</protein>
<evidence type="ECO:0000313" key="2">
    <source>
        <dbReference type="EMBL" id="SNR73105.1"/>
    </source>
</evidence>
<dbReference type="Proteomes" id="UP000198297">
    <property type="component" value="Unassembled WGS sequence"/>
</dbReference>
<feature type="compositionally biased region" description="Low complexity" evidence="1">
    <location>
        <begin position="62"/>
        <end position="73"/>
    </location>
</feature>
<proteinExistence type="predicted"/>
<feature type="region of interest" description="Disordered" evidence="1">
    <location>
        <begin position="61"/>
        <end position="88"/>
    </location>
</feature>
<name>A0A238YPP6_HALEZ</name>